<sequence length="585" mass="66660">MVFDKELRNADNWRLYHLLELEPPVTAKQVQWLFRKVTLRHHFYQAYNILRDEERKSLYDSLGENFVGYLNSGSWGPLIQLLGAKATVAVCCGVWVLMILLMLFFFLAVGARADRLITWTWMQVAAPGLTVTLIVLIATAVAMAVSFFLRQPKEEGMRFVDRIPAIGNFVAAFFYCIFAFIGASTVDSYAPQRHNNYAPYFALPILADVIYYLSTMVWRWPRNRRLDLEVGMQESKPILWYAPCVFAGLHIILSIVQWVLLAQRVDRIIKISWYAAASPIAVRAVVRVAESCMTSLARRAIGIKSVLGVVFDTLGSLFFNGLLLCSVFFTAARFVRGRRVVPLILVFLPVYLVLFYLLFCTIYTLFYLLRRITENAREERMNNLKWTPVEPQVGDKVVPTLLRDFDASERIIWDDIDDDSTMQYSTGYDEVTFETEGYDDYETGEEEEDEEEEELFARGAMVSGSSAPQTAPAHQRNVPLSRQESELVIDDDHSVVTIESSEEQPVRRHHAYHDPYESRTGTGLVGPQSETEYTQYDTNNDAYEVGDTNLESECASSDTSSSFEASGTAHSERHQDPPSENVRRN</sequence>
<feature type="compositionally biased region" description="Low complexity" evidence="1">
    <location>
        <begin position="551"/>
        <end position="566"/>
    </location>
</feature>
<keyword evidence="2" id="KW-0472">Membrane</keyword>
<dbReference type="SUPFAM" id="SSF46565">
    <property type="entry name" value="Chaperone J-domain"/>
    <property type="match status" value="1"/>
</dbReference>
<evidence type="ECO:0000313" key="3">
    <source>
        <dbReference type="EMBL" id="RHW69582.1"/>
    </source>
</evidence>
<feature type="transmembrane region" description="Helical" evidence="2">
    <location>
        <begin position="238"/>
        <end position="261"/>
    </location>
</feature>
<feature type="region of interest" description="Disordered" evidence="1">
    <location>
        <begin position="499"/>
        <end position="529"/>
    </location>
</feature>
<organism evidence="3">
    <name type="scientific">Trypanosoma brucei equiperdum</name>
    <dbReference type="NCBI Taxonomy" id="630700"/>
    <lineage>
        <taxon>Eukaryota</taxon>
        <taxon>Discoba</taxon>
        <taxon>Euglenozoa</taxon>
        <taxon>Kinetoplastea</taxon>
        <taxon>Metakinetoplastina</taxon>
        <taxon>Trypanosomatida</taxon>
        <taxon>Trypanosomatidae</taxon>
        <taxon>Trypanosoma</taxon>
    </lineage>
</organism>
<gene>
    <name evidence="3" type="ORF">DPX39_100095400</name>
</gene>
<feature type="compositionally biased region" description="Basic and acidic residues" evidence="1">
    <location>
        <begin position="570"/>
        <end position="585"/>
    </location>
</feature>
<keyword evidence="2" id="KW-0812">Transmembrane</keyword>
<feature type="compositionally biased region" description="Acidic residues" evidence="1">
    <location>
        <begin position="442"/>
        <end position="454"/>
    </location>
</feature>
<feature type="region of interest" description="Disordered" evidence="1">
    <location>
        <begin position="442"/>
        <end position="485"/>
    </location>
</feature>
<evidence type="ECO:0008006" key="4">
    <source>
        <dbReference type="Google" id="ProtNLM"/>
    </source>
</evidence>
<keyword evidence="2" id="KW-1133">Transmembrane helix</keyword>
<comment type="caution">
    <text evidence="3">The sequence shown here is derived from an EMBL/GenBank/DDBJ whole genome shotgun (WGS) entry which is preliminary data.</text>
</comment>
<dbReference type="AlphaFoldDB" id="A0A3L6KYY5"/>
<feature type="region of interest" description="Disordered" evidence="1">
    <location>
        <begin position="551"/>
        <end position="585"/>
    </location>
</feature>
<feature type="transmembrane region" description="Helical" evidence="2">
    <location>
        <begin position="198"/>
        <end position="218"/>
    </location>
</feature>
<feature type="transmembrane region" description="Helical" evidence="2">
    <location>
        <begin position="343"/>
        <end position="369"/>
    </location>
</feature>
<dbReference type="EMBL" id="QSBY01000010">
    <property type="protein sequence ID" value="RHW69582.1"/>
    <property type="molecule type" value="Genomic_DNA"/>
</dbReference>
<evidence type="ECO:0000256" key="1">
    <source>
        <dbReference type="SAM" id="MobiDB-lite"/>
    </source>
</evidence>
<feature type="transmembrane region" description="Helical" evidence="2">
    <location>
        <begin position="129"/>
        <end position="149"/>
    </location>
</feature>
<reference evidence="3" key="1">
    <citation type="submission" date="2018-09" db="EMBL/GenBank/DDBJ databases">
        <title>whole genome sequence of T. equiperdum IVM-t1 strain.</title>
        <authorList>
            <person name="Suganuma K."/>
        </authorList>
    </citation>
    <scope>NUCLEOTIDE SEQUENCE [LARGE SCALE GENOMIC DNA]</scope>
    <source>
        <strain evidence="3">IVM-t1</strain>
    </source>
</reference>
<accession>A0A3L6KYY5</accession>
<name>A0A3L6KYY5_9TRYP</name>
<protein>
    <recommendedName>
        <fullName evidence="4">J domain-containing protein</fullName>
    </recommendedName>
</protein>
<proteinExistence type="predicted"/>
<dbReference type="Proteomes" id="UP000266743">
    <property type="component" value="Chromosome 10"/>
</dbReference>
<evidence type="ECO:0000256" key="2">
    <source>
        <dbReference type="SAM" id="Phobius"/>
    </source>
</evidence>
<feature type="transmembrane region" description="Helical" evidence="2">
    <location>
        <begin position="306"/>
        <end position="331"/>
    </location>
</feature>
<feature type="transmembrane region" description="Helical" evidence="2">
    <location>
        <begin position="169"/>
        <end position="186"/>
    </location>
</feature>
<dbReference type="InterPro" id="IPR036869">
    <property type="entry name" value="J_dom_sf"/>
</dbReference>
<feature type="transmembrane region" description="Helical" evidence="2">
    <location>
        <begin position="86"/>
        <end position="109"/>
    </location>
</feature>